<feature type="region of interest" description="Disordered" evidence="4">
    <location>
        <begin position="1"/>
        <end position="22"/>
    </location>
</feature>
<sequence length="431" mass="44622">MTITPVRSTASTARPSAGAATAASAGAALPSSSPSSPSSSASLTPSRTALRWRRWGWLLAAVWLVFLLNPLLPALRNPDRSSGAVSVVAILAFAVLYLWSLAFRHRSRDPYGWALEQEPQAAWTTFAALVVLSAISFVGAGIDGAATFVFLAVYALFALPRLAGVVITVGLVVGCLVAPFVDPRLGDLDGIALSTALAGTTIFGVTATARGGRALAMAQRDLARLAVVEERGRVARDLHDLLGHSLTVVTLKAQLAARLVEADPARAVAEMEEVERLSRDALADVRAALAGYREASLGTELAGARQALAAAGITAHLPASVDAELPAEVREVFAWAVREGITNVVRHSAAQHCWVELTPNELVISDDGRGPVAGSAGSGLTGLSERARLAGASVTTGRSSAGGFRLSVTVDDSTDGSVAPRDQDDDGGVRA</sequence>
<dbReference type="PANTHER" id="PTHR24421">
    <property type="entry name" value="NITRATE/NITRITE SENSOR PROTEIN NARX-RELATED"/>
    <property type="match status" value="1"/>
</dbReference>
<protein>
    <submittedName>
        <fullName evidence="8">Two-component system sensor histidine kinase DesK</fullName>
    </submittedName>
</protein>
<dbReference type="PANTHER" id="PTHR24421:SF63">
    <property type="entry name" value="SENSOR HISTIDINE KINASE DESK"/>
    <property type="match status" value="1"/>
</dbReference>
<evidence type="ECO:0000313" key="9">
    <source>
        <dbReference type="Proteomes" id="UP000245469"/>
    </source>
</evidence>
<evidence type="ECO:0000256" key="1">
    <source>
        <dbReference type="ARBA" id="ARBA00022679"/>
    </source>
</evidence>
<accession>A0A316A8I4</accession>
<dbReference type="GO" id="GO:0000155">
    <property type="term" value="F:phosphorelay sensor kinase activity"/>
    <property type="evidence" value="ECO:0007669"/>
    <property type="project" value="InterPro"/>
</dbReference>
<evidence type="ECO:0000259" key="7">
    <source>
        <dbReference type="Pfam" id="PF07730"/>
    </source>
</evidence>
<dbReference type="InterPro" id="IPR036890">
    <property type="entry name" value="HATPase_C_sf"/>
</dbReference>
<keyword evidence="9" id="KW-1185">Reference proteome</keyword>
<evidence type="ECO:0000256" key="5">
    <source>
        <dbReference type="SAM" id="Phobius"/>
    </source>
</evidence>
<evidence type="ECO:0000313" key="8">
    <source>
        <dbReference type="EMBL" id="PWJ54055.1"/>
    </source>
</evidence>
<dbReference type="SUPFAM" id="SSF55874">
    <property type="entry name" value="ATPase domain of HSP90 chaperone/DNA topoisomerase II/histidine kinase"/>
    <property type="match status" value="1"/>
</dbReference>
<feature type="signal peptide" evidence="6">
    <location>
        <begin position="1"/>
        <end position="22"/>
    </location>
</feature>
<feature type="transmembrane region" description="Helical" evidence="5">
    <location>
        <begin position="122"/>
        <end position="155"/>
    </location>
</feature>
<dbReference type="AlphaFoldDB" id="A0A316A8I4"/>
<dbReference type="InterPro" id="IPR050482">
    <property type="entry name" value="Sensor_HK_TwoCompSys"/>
</dbReference>
<gene>
    <name evidence="8" type="ORF">BXY45_109137</name>
</gene>
<keyword evidence="1" id="KW-0808">Transferase</keyword>
<dbReference type="Gene3D" id="3.30.565.10">
    <property type="entry name" value="Histidine kinase-like ATPase, C-terminal domain"/>
    <property type="match status" value="1"/>
</dbReference>
<feature type="domain" description="Signal transduction histidine kinase subgroup 3 dimerisation and phosphoacceptor" evidence="7">
    <location>
        <begin position="230"/>
        <end position="296"/>
    </location>
</feature>
<dbReference type="InterPro" id="IPR011712">
    <property type="entry name" value="Sig_transdc_His_kin_sub3_dim/P"/>
</dbReference>
<keyword evidence="3" id="KW-0902">Two-component regulatory system</keyword>
<keyword evidence="5" id="KW-1133">Transmembrane helix</keyword>
<reference evidence="8 9" key="1">
    <citation type="submission" date="2018-03" db="EMBL/GenBank/DDBJ databases">
        <title>Genomic Encyclopedia of Archaeal and Bacterial Type Strains, Phase II (KMG-II): from individual species to whole genera.</title>
        <authorList>
            <person name="Goeker M."/>
        </authorList>
    </citation>
    <scope>NUCLEOTIDE SEQUENCE [LARGE SCALE GENOMIC DNA]</scope>
    <source>
        <strain evidence="8 9">DSM 44889</strain>
    </source>
</reference>
<comment type="caution">
    <text evidence="8">The sequence shown here is derived from an EMBL/GenBank/DDBJ whole genome shotgun (WGS) entry which is preliminary data.</text>
</comment>
<proteinExistence type="predicted"/>
<feature type="transmembrane region" description="Helical" evidence="5">
    <location>
        <begin position="56"/>
        <end position="75"/>
    </location>
</feature>
<dbReference type="CDD" id="cd16917">
    <property type="entry name" value="HATPase_UhpB-NarQ-NarX-like"/>
    <property type="match status" value="1"/>
</dbReference>
<dbReference type="GO" id="GO:0016020">
    <property type="term" value="C:membrane"/>
    <property type="evidence" value="ECO:0007669"/>
    <property type="project" value="InterPro"/>
</dbReference>
<dbReference type="EMBL" id="QGDQ01000009">
    <property type="protein sequence ID" value="PWJ54055.1"/>
    <property type="molecule type" value="Genomic_DNA"/>
</dbReference>
<evidence type="ECO:0000256" key="3">
    <source>
        <dbReference type="ARBA" id="ARBA00023012"/>
    </source>
</evidence>
<evidence type="ECO:0000256" key="4">
    <source>
        <dbReference type="SAM" id="MobiDB-lite"/>
    </source>
</evidence>
<dbReference type="Proteomes" id="UP000245469">
    <property type="component" value="Unassembled WGS sequence"/>
</dbReference>
<evidence type="ECO:0000256" key="6">
    <source>
        <dbReference type="SAM" id="SignalP"/>
    </source>
</evidence>
<dbReference type="GO" id="GO:0046983">
    <property type="term" value="F:protein dimerization activity"/>
    <property type="evidence" value="ECO:0007669"/>
    <property type="project" value="InterPro"/>
</dbReference>
<evidence type="ECO:0000256" key="2">
    <source>
        <dbReference type="ARBA" id="ARBA00022777"/>
    </source>
</evidence>
<feature type="transmembrane region" description="Helical" evidence="5">
    <location>
        <begin position="162"/>
        <end position="181"/>
    </location>
</feature>
<organism evidence="8 9">
    <name type="scientific">Quadrisphaera granulorum</name>
    <dbReference type="NCBI Taxonomy" id="317664"/>
    <lineage>
        <taxon>Bacteria</taxon>
        <taxon>Bacillati</taxon>
        <taxon>Actinomycetota</taxon>
        <taxon>Actinomycetes</taxon>
        <taxon>Kineosporiales</taxon>
        <taxon>Kineosporiaceae</taxon>
        <taxon>Quadrisphaera</taxon>
    </lineage>
</organism>
<feature type="compositionally biased region" description="Low complexity" evidence="4">
    <location>
        <begin position="8"/>
        <end position="22"/>
    </location>
</feature>
<name>A0A316A8I4_9ACTN</name>
<dbReference type="Pfam" id="PF07730">
    <property type="entry name" value="HisKA_3"/>
    <property type="match status" value="1"/>
</dbReference>
<keyword evidence="5" id="KW-0812">Transmembrane</keyword>
<dbReference type="Gene3D" id="1.20.5.1930">
    <property type="match status" value="1"/>
</dbReference>
<keyword evidence="5" id="KW-0472">Membrane</keyword>
<feature type="transmembrane region" description="Helical" evidence="5">
    <location>
        <begin position="193"/>
        <end position="212"/>
    </location>
</feature>
<feature type="chain" id="PRO_5039627191" evidence="6">
    <location>
        <begin position="23"/>
        <end position="431"/>
    </location>
</feature>
<keyword evidence="2 8" id="KW-0418">Kinase</keyword>
<feature type="transmembrane region" description="Helical" evidence="5">
    <location>
        <begin position="82"/>
        <end position="102"/>
    </location>
</feature>
<feature type="region of interest" description="Disordered" evidence="4">
    <location>
        <begin position="392"/>
        <end position="431"/>
    </location>
</feature>
<keyword evidence="6" id="KW-0732">Signal</keyword>